<evidence type="ECO:0000313" key="2">
    <source>
        <dbReference type="Proteomes" id="UP000015351"/>
    </source>
</evidence>
<dbReference type="HOGENOM" id="CLU_063040_0_0_5"/>
<proteinExistence type="predicted"/>
<sequence>MHGVGTSRDITSAEAALPKQDLLRSVWWAYRMRWKRRRLLWRAYRSRHQLNRITDNTGSISPDDVLLLCVMRNESVRLPHFLGHYRRLGVAHFVFVDNGSSDGSADLVSAQPDCSLWSTNASYKESRFGIDWINHLLARFGVGHWCLTVDVDEIFTYARSDSVDLNRLTKWLEKSKYRMFGALMLDLYPDSAVGDVPYQVGADPLDALRWFDAGPYRARRQELMRNLWVQGGARERVFFKKTPRLSPTLNKIPLVKWQRSFAYVNSTHSMLPRDLNAAYIDMEGRLMPSGVLLHTKFLNTVVTKSAEEKHRKEHFSNSADFDQYYDALTENPVLWHPESVEYEGPKQLEDLGLILAGDW</sequence>
<protein>
    <recommendedName>
        <fullName evidence="3">Glycosyl transferase family 2</fullName>
    </recommendedName>
</protein>
<organism evidence="1 2">
    <name type="scientific">Litoreibacter arenae DSM 19593</name>
    <dbReference type="NCBI Taxonomy" id="1123360"/>
    <lineage>
        <taxon>Bacteria</taxon>
        <taxon>Pseudomonadati</taxon>
        <taxon>Pseudomonadota</taxon>
        <taxon>Alphaproteobacteria</taxon>
        <taxon>Rhodobacterales</taxon>
        <taxon>Roseobacteraceae</taxon>
        <taxon>Litoreibacter</taxon>
    </lineage>
</organism>
<dbReference type="Pfam" id="PF13704">
    <property type="entry name" value="Glyco_tranf_2_4"/>
    <property type="match status" value="1"/>
</dbReference>
<accession>S9Q8D8</accession>
<comment type="caution">
    <text evidence="1">The sequence shown here is derived from an EMBL/GenBank/DDBJ whole genome shotgun (WGS) entry which is preliminary data.</text>
</comment>
<dbReference type="PATRIC" id="fig|1123360.3.peg.3296"/>
<dbReference type="STRING" id="1123360.thalar_03326"/>
<keyword evidence="2" id="KW-1185">Reference proteome</keyword>
<dbReference type="AlphaFoldDB" id="S9Q8D8"/>
<evidence type="ECO:0000313" key="1">
    <source>
        <dbReference type="EMBL" id="EPX77601.1"/>
    </source>
</evidence>
<evidence type="ECO:0008006" key="3">
    <source>
        <dbReference type="Google" id="ProtNLM"/>
    </source>
</evidence>
<reference evidence="2" key="1">
    <citation type="journal article" date="2013" name="Stand. Genomic Sci.">
        <title>Genome sequence of the Litoreibacter arenae type strain (DSM 19593(T)), a member of the Roseobacter clade isolated from sea sand.</title>
        <authorList>
            <person name="Riedel T."/>
            <person name="Fiebig A."/>
            <person name="Petersen J."/>
            <person name="Gronow S."/>
            <person name="Kyrpides N.C."/>
            <person name="Goker M."/>
            <person name="Klenk H.P."/>
        </authorList>
    </citation>
    <scope>NUCLEOTIDE SEQUENCE [LARGE SCALE GENOMIC DNA]</scope>
    <source>
        <strain evidence="2">DSM 19593</strain>
    </source>
</reference>
<dbReference type="InterPro" id="IPR029044">
    <property type="entry name" value="Nucleotide-diphossugar_trans"/>
</dbReference>
<dbReference type="Proteomes" id="UP000015351">
    <property type="component" value="Unassembled WGS sequence"/>
</dbReference>
<name>S9Q8D8_9RHOB</name>
<gene>
    <name evidence="1" type="ORF">thalar_03326</name>
</gene>
<dbReference type="EMBL" id="AONI01000015">
    <property type="protein sequence ID" value="EPX77601.1"/>
    <property type="molecule type" value="Genomic_DNA"/>
</dbReference>
<dbReference type="SUPFAM" id="SSF53448">
    <property type="entry name" value="Nucleotide-diphospho-sugar transferases"/>
    <property type="match status" value="1"/>
</dbReference>
<dbReference type="OrthoDB" id="3010234at2"/>
<dbReference type="eggNOG" id="COG0463">
    <property type="taxonomic scope" value="Bacteria"/>
</dbReference>